<dbReference type="AlphaFoldDB" id="A0A0N4Y511"/>
<evidence type="ECO:0000256" key="1">
    <source>
        <dbReference type="PROSITE-ProRule" id="PRU10141"/>
    </source>
</evidence>
<protein>
    <submittedName>
        <fullName evidence="4">Tyrosine kinase (inferred by orthology to a S. mansoni protein)</fullName>
    </submittedName>
</protein>
<dbReference type="Gene3D" id="3.30.200.20">
    <property type="entry name" value="Phosphorylase Kinase, domain 1"/>
    <property type="match status" value="1"/>
</dbReference>
<dbReference type="WBParaSite" id="NBR_0001103701-mRNA-1">
    <property type="protein sequence ID" value="NBR_0001103701-mRNA-1"/>
    <property type="gene ID" value="NBR_0001103701"/>
</dbReference>
<evidence type="ECO:0000313" key="3">
    <source>
        <dbReference type="Proteomes" id="UP000271162"/>
    </source>
</evidence>
<name>A0A0N4Y511_NIPBR</name>
<keyword evidence="1" id="KW-0067">ATP-binding</keyword>
<dbReference type="InterPro" id="IPR011009">
    <property type="entry name" value="Kinase-like_dom_sf"/>
</dbReference>
<dbReference type="STRING" id="27835.A0A0N4Y511"/>
<dbReference type="SUPFAM" id="SSF56112">
    <property type="entry name" value="Protein kinase-like (PK-like)"/>
    <property type="match status" value="1"/>
</dbReference>
<dbReference type="PROSITE" id="PS00107">
    <property type="entry name" value="PROTEIN_KINASE_ATP"/>
    <property type="match status" value="1"/>
</dbReference>
<evidence type="ECO:0000313" key="4">
    <source>
        <dbReference type="WBParaSite" id="NBR_0001103701-mRNA-1"/>
    </source>
</evidence>
<proteinExistence type="predicted"/>
<keyword evidence="1" id="KW-0547">Nucleotide-binding</keyword>
<accession>A0A0N4Y511</accession>
<dbReference type="Proteomes" id="UP000271162">
    <property type="component" value="Unassembled WGS sequence"/>
</dbReference>
<organism evidence="4">
    <name type="scientific">Nippostrongylus brasiliensis</name>
    <name type="common">Rat hookworm</name>
    <dbReference type="NCBI Taxonomy" id="27835"/>
    <lineage>
        <taxon>Eukaryota</taxon>
        <taxon>Metazoa</taxon>
        <taxon>Ecdysozoa</taxon>
        <taxon>Nematoda</taxon>
        <taxon>Chromadorea</taxon>
        <taxon>Rhabditida</taxon>
        <taxon>Rhabditina</taxon>
        <taxon>Rhabditomorpha</taxon>
        <taxon>Strongyloidea</taxon>
        <taxon>Heligmosomidae</taxon>
        <taxon>Nippostrongylus</taxon>
    </lineage>
</organism>
<gene>
    <name evidence="2" type="ORF">NBR_LOCUS11038</name>
</gene>
<feature type="binding site" evidence="1">
    <location>
        <position position="440"/>
    </location>
    <ligand>
        <name>ATP</name>
        <dbReference type="ChEBI" id="CHEBI:30616"/>
    </ligand>
</feature>
<dbReference type="GO" id="GO:0005524">
    <property type="term" value="F:ATP binding"/>
    <property type="evidence" value="ECO:0007669"/>
    <property type="project" value="UniProtKB-UniRule"/>
</dbReference>
<keyword evidence="3" id="KW-1185">Reference proteome</keyword>
<dbReference type="EMBL" id="UYSL01020442">
    <property type="protein sequence ID" value="VDL74627.1"/>
    <property type="molecule type" value="Genomic_DNA"/>
</dbReference>
<sequence>MLWMLFIIVRIEACEVDTNSSVVECVDLSAFQLLNVTDAHTTLTLEQCTPSEYPIASSVIERIEIICNNTLTSFTFENFSSVHEIVLSQCQLNKLRWQSVFVYDRVPSVDLSECLLDCSCTNGWLVSSSQQHAAYSVAPLLPESFRCSFADCDWGILETMPYVECEPGGKVIIDVNVSAPCTEVYPNRKYFSWHMSDSKYTVSEYVTKEHLQLVIDEVKENQLGTITAVCWHCDFPLMTTIELRVRSQLRARLEDRGDAQLIIVSGWPISPINLTIRWNGDQETHNLSDHSAVTFFDNLVVRPDEGQSLFHRRVFSVFALACSHCPVDHPTGNYTFDICSTVNCFRLHNSIEHIGNHALLMRKRAMHDRVESRRTSRVTEETLLRLEERSSLSSSDYTNQIIPFIDLGTIQIHECIGKGAFGEVYCGSWEKTGERSVAIKSIKADEDVEKEVCTTVALGLFLNFIVTKGDLRSYLRQRAPTSTSYSQFPPALVEEELRHIVRQVC</sequence>
<reference evidence="2 3" key="2">
    <citation type="submission" date="2018-11" db="EMBL/GenBank/DDBJ databases">
        <authorList>
            <consortium name="Pathogen Informatics"/>
        </authorList>
    </citation>
    <scope>NUCLEOTIDE SEQUENCE [LARGE SCALE GENOMIC DNA]</scope>
</reference>
<evidence type="ECO:0000313" key="2">
    <source>
        <dbReference type="EMBL" id="VDL74627.1"/>
    </source>
</evidence>
<dbReference type="InterPro" id="IPR017441">
    <property type="entry name" value="Protein_kinase_ATP_BS"/>
</dbReference>
<reference evidence="4" key="1">
    <citation type="submission" date="2017-02" db="UniProtKB">
        <authorList>
            <consortium name="WormBaseParasite"/>
        </authorList>
    </citation>
    <scope>IDENTIFICATION</scope>
</reference>
<dbReference type="SUPFAM" id="SSF52058">
    <property type="entry name" value="L domain-like"/>
    <property type="match status" value="1"/>
</dbReference>